<accession>A0A2P2PFQ4</accession>
<sequence>MFYKQINSVGVDGHIGKSQKLVEIGGALMQNK</sequence>
<dbReference type="AlphaFoldDB" id="A0A2P2PFQ4"/>
<proteinExistence type="predicted"/>
<name>A0A2P2PFQ4_RHIMU</name>
<protein>
    <submittedName>
        <fullName evidence="1">Uncharacterized protein</fullName>
    </submittedName>
</protein>
<evidence type="ECO:0000313" key="1">
    <source>
        <dbReference type="EMBL" id="MBX53560.1"/>
    </source>
</evidence>
<dbReference type="EMBL" id="GGEC01073076">
    <property type="protein sequence ID" value="MBX53560.1"/>
    <property type="molecule type" value="Transcribed_RNA"/>
</dbReference>
<reference evidence="1" key="1">
    <citation type="submission" date="2018-02" db="EMBL/GenBank/DDBJ databases">
        <title>Rhizophora mucronata_Transcriptome.</title>
        <authorList>
            <person name="Meera S.P."/>
            <person name="Sreeshan A."/>
            <person name="Augustine A."/>
        </authorList>
    </citation>
    <scope>NUCLEOTIDE SEQUENCE</scope>
    <source>
        <tissue evidence="1">Leaf</tissue>
    </source>
</reference>
<organism evidence="1">
    <name type="scientific">Rhizophora mucronata</name>
    <name type="common">Asiatic mangrove</name>
    <dbReference type="NCBI Taxonomy" id="61149"/>
    <lineage>
        <taxon>Eukaryota</taxon>
        <taxon>Viridiplantae</taxon>
        <taxon>Streptophyta</taxon>
        <taxon>Embryophyta</taxon>
        <taxon>Tracheophyta</taxon>
        <taxon>Spermatophyta</taxon>
        <taxon>Magnoliopsida</taxon>
        <taxon>eudicotyledons</taxon>
        <taxon>Gunneridae</taxon>
        <taxon>Pentapetalae</taxon>
        <taxon>rosids</taxon>
        <taxon>fabids</taxon>
        <taxon>Malpighiales</taxon>
        <taxon>Rhizophoraceae</taxon>
        <taxon>Rhizophora</taxon>
    </lineage>
</organism>